<proteinExistence type="predicted"/>
<name>E0NT61_9BACT</name>
<dbReference type="AlphaFoldDB" id="E0NT61"/>
<protein>
    <submittedName>
        <fullName evidence="2">Fibrobacter succinogene major paralogous domain protein</fullName>
    </submittedName>
</protein>
<dbReference type="HOGENOM" id="CLU_472950_0_0_10"/>
<feature type="region of interest" description="Disordered" evidence="1">
    <location>
        <begin position="1"/>
        <end position="22"/>
    </location>
</feature>
<reference evidence="2" key="1">
    <citation type="submission" date="2010-07" db="EMBL/GenBank/DDBJ databases">
        <authorList>
            <person name="Muzny D."/>
            <person name="Qin X."/>
            <person name="Deng J."/>
            <person name="Jiang H."/>
            <person name="Liu Y."/>
            <person name="Qu J."/>
            <person name="Song X.-Z."/>
            <person name="Zhang L."/>
            <person name="Thornton R."/>
            <person name="Coyle M."/>
            <person name="Francisco L."/>
            <person name="Jackson L."/>
            <person name="Javaid M."/>
            <person name="Korchina V."/>
            <person name="Kovar C."/>
            <person name="Mata R."/>
            <person name="Mathew T."/>
            <person name="Ngo R."/>
            <person name="Nguyen L."/>
            <person name="Nguyen N."/>
            <person name="Okwuonu G."/>
            <person name="Ongeri F."/>
            <person name="Pham C."/>
            <person name="Simmons D."/>
            <person name="Wilczek-Boney K."/>
            <person name="Hale W."/>
            <person name="Jakkamsetti A."/>
            <person name="Pham P."/>
            <person name="Ruth R."/>
            <person name="San Lucas F."/>
            <person name="Warren J."/>
            <person name="Zhang J."/>
            <person name="Zhao Z."/>
            <person name="Zhou C."/>
            <person name="Zhu D."/>
            <person name="Lee S."/>
            <person name="Bess C."/>
            <person name="Blankenburg K."/>
            <person name="Forbes L."/>
            <person name="Fu Q."/>
            <person name="Gubbala S."/>
            <person name="Hirani K."/>
            <person name="Jayaseelan J.C."/>
            <person name="Lara F."/>
            <person name="Munidasa M."/>
            <person name="Palculict T."/>
            <person name="Patil S."/>
            <person name="Pu L.-L."/>
            <person name="Saada N."/>
            <person name="Tang L."/>
            <person name="Weissenberger G."/>
            <person name="Zhu Y."/>
            <person name="Hemphill L."/>
            <person name="Shang Y."/>
            <person name="Youmans B."/>
            <person name="Ayvaz T."/>
            <person name="Ross M."/>
            <person name="Santibanez J."/>
            <person name="Aqrawi P."/>
            <person name="Gross S."/>
            <person name="Joshi V."/>
            <person name="Fowler G."/>
            <person name="Nazareth L."/>
            <person name="Reid J."/>
            <person name="Worley K."/>
            <person name="Petrosino J."/>
            <person name="Highlander S."/>
            <person name="Gibbs R."/>
        </authorList>
    </citation>
    <scope>NUCLEOTIDE SEQUENCE [LARGE SCALE GENOMIC DNA]</scope>
    <source>
        <strain evidence="2">DSM 16973</strain>
    </source>
</reference>
<evidence type="ECO:0000313" key="3">
    <source>
        <dbReference type="Proteomes" id="UP000004394"/>
    </source>
</evidence>
<gene>
    <name evidence="2" type="ORF">HMPREF0658_1363</name>
</gene>
<evidence type="ECO:0000256" key="1">
    <source>
        <dbReference type="SAM" id="MobiDB-lite"/>
    </source>
</evidence>
<keyword evidence="3" id="KW-1185">Reference proteome</keyword>
<dbReference type="Proteomes" id="UP000004394">
    <property type="component" value="Unassembled WGS sequence"/>
</dbReference>
<dbReference type="eggNOG" id="ENOG5033PIC">
    <property type="taxonomic scope" value="Bacteria"/>
</dbReference>
<feature type="non-terminal residue" evidence="2">
    <location>
        <position position="1"/>
    </location>
</feature>
<comment type="caution">
    <text evidence="2">The sequence shown here is derived from an EMBL/GenBank/DDBJ whole genome shotgun (WGS) entry which is preliminary data.</text>
</comment>
<sequence length="576" mass="62593">LEDNDPAHPSPAPNTITIPLTGKKAWKPGTSKLYKLSQNTSDWTFHLTVTQPSAAAYNATQTGNYGISSYREAPDGTQRPVAWRVVKYQESTDGGATWSAESDTKPAWLTSLSLTQGNGSTAAQQGSATVQKAPIIDKLAPYNKVLHDATPKGSPTSYYNLSNSTGAATVENTANSYLISASGYYKIPLVYGNAIKNGGNNTHAYISNAAPGNPNVLYHFKDHAGVDIDNPWITQTHGGVNTPDGAKIVWTDQSGIVDAGSLGIEGSGANAFVHFRVPQDKIKNGNAVIAVTKGSTVVWSWHLWFDHGDVLDVIPCTNFQGYTYKFTKQTLGSAYRKWDGSAYNKPRVARVKVEQTIGNNGAKQFAYIDIKQNPNSVKEISSTYYQFGRKDAFPGTDTTPDGSFNKNGGDNMSIQNGIQHPETFYPYGSTWNSGYNQYNLWSMDNTVTGYNDNAVVKTVYDPCPAGFKMPASNAFTGFTTNGQNGGTKNVSGAWDYGWNFNNKISSPDATVYFPASGYRDYNGGSLYDVGYYGFYWSAVPRNSNNGCILYFGSGFVYPQNNYHPSVGFSVRPVADE</sequence>
<accession>E0NT61</accession>
<organism evidence="2 3">
    <name type="scientific">Hoylesella marshii DSM 16973 = JCM 13450</name>
    <dbReference type="NCBI Taxonomy" id="862515"/>
    <lineage>
        <taxon>Bacteria</taxon>
        <taxon>Pseudomonadati</taxon>
        <taxon>Bacteroidota</taxon>
        <taxon>Bacteroidia</taxon>
        <taxon>Bacteroidales</taxon>
        <taxon>Prevotellaceae</taxon>
        <taxon>Hoylesella</taxon>
    </lineage>
</organism>
<dbReference type="EMBL" id="AEEI01000045">
    <property type="protein sequence ID" value="EFM01694.1"/>
    <property type="molecule type" value="Genomic_DNA"/>
</dbReference>
<evidence type="ECO:0000313" key="2">
    <source>
        <dbReference type="EMBL" id="EFM01694.1"/>
    </source>
</evidence>